<evidence type="ECO:0000313" key="2">
    <source>
        <dbReference type="EMBL" id="KAK2591854.1"/>
    </source>
</evidence>
<dbReference type="PANTHER" id="PTHR43319">
    <property type="entry name" value="BETA-LACTAMASE-RELATED"/>
    <property type="match status" value="1"/>
</dbReference>
<comment type="caution">
    <text evidence="2">The sequence shown here is derived from an EMBL/GenBank/DDBJ whole genome shotgun (WGS) entry which is preliminary data.</text>
</comment>
<name>A0AAJ0FU66_9HYPO</name>
<dbReference type="InterPro" id="IPR012338">
    <property type="entry name" value="Beta-lactam/transpept-like"/>
</dbReference>
<dbReference type="SUPFAM" id="SSF56601">
    <property type="entry name" value="beta-lactamase/transpeptidase-like"/>
    <property type="match status" value="1"/>
</dbReference>
<dbReference type="EMBL" id="JASWJB010000305">
    <property type="protein sequence ID" value="KAK2591854.1"/>
    <property type="molecule type" value="Genomic_DNA"/>
</dbReference>
<dbReference type="AlphaFoldDB" id="A0AAJ0FU66"/>
<protein>
    <recommendedName>
        <fullName evidence="1">Beta-lactamase-related domain-containing protein</fullName>
    </recommendedName>
</protein>
<sequence length="380" mass="41025">MANVQGECTPRFQRVKDLLEQYVASDEERGASVCVNIDGETVVDIWAGYTDSERASPWTKDTLTAVWSTTKCITNLAALMLIDRGLLHPDEKVATYWPEFGANGKQDILVRHILSHTSGLPAWEQPITTEDIYDVPKATERLAGQAPWWTPGTASGYQLISQGHLVGELVRRVSGKSLRDFVKTEIAEPLSADFSIGAPEQDWGRIADMITQPAALPPGIDMDSLFMKAVMGTPMKAEFADTAEFRNAGLGGMGGFGNARSIVAILSAISLGGSVGGKRLLSEETIDLIFQEQASGQDLILMTPLTFGIGFALATKAGTNGWVPEGRKCWWTGWGGSAAIMDLDNRITIGYAMNKMGEGMVGSPRTAAFVKAIYSALLEE</sequence>
<feature type="domain" description="Beta-lactamase-related" evidence="1">
    <location>
        <begin position="16"/>
        <end position="359"/>
    </location>
</feature>
<dbReference type="InterPro" id="IPR052907">
    <property type="entry name" value="Beta-lactamase/esterase"/>
</dbReference>
<organism evidence="2 3">
    <name type="scientific">Conoideocrella luteorostrata</name>
    <dbReference type="NCBI Taxonomy" id="1105319"/>
    <lineage>
        <taxon>Eukaryota</taxon>
        <taxon>Fungi</taxon>
        <taxon>Dikarya</taxon>
        <taxon>Ascomycota</taxon>
        <taxon>Pezizomycotina</taxon>
        <taxon>Sordariomycetes</taxon>
        <taxon>Hypocreomycetidae</taxon>
        <taxon>Hypocreales</taxon>
        <taxon>Clavicipitaceae</taxon>
        <taxon>Conoideocrella</taxon>
    </lineage>
</organism>
<dbReference type="Pfam" id="PF00144">
    <property type="entry name" value="Beta-lactamase"/>
    <property type="match status" value="1"/>
</dbReference>
<dbReference type="PANTHER" id="PTHR43319:SF3">
    <property type="entry name" value="BETA-LACTAMASE-RELATED DOMAIN-CONTAINING PROTEIN"/>
    <property type="match status" value="1"/>
</dbReference>
<evidence type="ECO:0000259" key="1">
    <source>
        <dbReference type="Pfam" id="PF00144"/>
    </source>
</evidence>
<keyword evidence="3" id="KW-1185">Reference proteome</keyword>
<reference evidence="2" key="1">
    <citation type="submission" date="2023-06" db="EMBL/GenBank/DDBJ databases">
        <title>Conoideocrella luteorostrata (Hypocreales: Clavicipitaceae), a potential biocontrol fungus for elongate hemlock scale in United States Christmas tree production areas.</title>
        <authorList>
            <person name="Barrett H."/>
            <person name="Lovett B."/>
            <person name="Macias A.M."/>
            <person name="Stajich J.E."/>
            <person name="Kasson M.T."/>
        </authorList>
    </citation>
    <scope>NUCLEOTIDE SEQUENCE</scope>
    <source>
        <strain evidence="2">ARSEF 14590</strain>
    </source>
</reference>
<evidence type="ECO:0000313" key="3">
    <source>
        <dbReference type="Proteomes" id="UP001251528"/>
    </source>
</evidence>
<gene>
    <name evidence="2" type="ORF">QQS21_010463</name>
</gene>
<dbReference type="Proteomes" id="UP001251528">
    <property type="component" value="Unassembled WGS sequence"/>
</dbReference>
<dbReference type="Gene3D" id="3.40.710.10">
    <property type="entry name" value="DD-peptidase/beta-lactamase superfamily"/>
    <property type="match status" value="1"/>
</dbReference>
<accession>A0AAJ0FU66</accession>
<dbReference type="InterPro" id="IPR001466">
    <property type="entry name" value="Beta-lactam-related"/>
</dbReference>
<proteinExistence type="predicted"/>